<evidence type="ECO:0000313" key="3">
    <source>
        <dbReference type="EMBL" id="RTE52320.1"/>
    </source>
</evidence>
<dbReference type="SUPFAM" id="SSF49785">
    <property type="entry name" value="Galactose-binding domain-like"/>
    <property type="match status" value="1"/>
</dbReference>
<dbReference type="Proteomes" id="UP000267585">
    <property type="component" value="Unassembled WGS sequence"/>
</dbReference>
<dbReference type="InterPro" id="IPR013857">
    <property type="entry name" value="NADH-UbQ_OxRdtase-assoc_prot30"/>
</dbReference>
<protein>
    <submittedName>
        <fullName evidence="3">CIA30 family protein</fullName>
    </submittedName>
</protein>
<dbReference type="PANTHER" id="PTHR13194:SF19">
    <property type="entry name" value="NAD(P)-BINDING ROSSMANN-FOLD SUPERFAMILY PROTEIN"/>
    <property type="match status" value="1"/>
</dbReference>
<gene>
    <name evidence="3" type="ORF">EHW67_19265</name>
</gene>
<dbReference type="InterPro" id="IPR008979">
    <property type="entry name" value="Galactose-bd-like_sf"/>
</dbReference>
<evidence type="ECO:0000259" key="2">
    <source>
        <dbReference type="Pfam" id="PF08547"/>
    </source>
</evidence>
<proteinExistence type="inferred from homology"/>
<accession>A0A3S0IKN3</accession>
<dbReference type="OrthoDB" id="442188at2"/>
<comment type="caution">
    <text evidence="3">The sequence shown here is derived from an EMBL/GenBank/DDBJ whole genome shotgun (WGS) entry which is preliminary data.</text>
</comment>
<dbReference type="EMBL" id="RQPJ01000021">
    <property type="protein sequence ID" value="RTE52320.1"/>
    <property type="molecule type" value="Genomic_DNA"/>
</dbReference>
<evidence type="ECO:0000256" key="1">
    <source>
        <dbReference type="ARBA" id="ARBA00007884"/>
    </source>
</evidence>
<dbReference type="Pfam" id="PF08547">
    <property type="entry name" value="CIA30"/>
    <property type="match status" value="1"/>
</dbReference>
<dbReference type="RefSeq" id="WP_126164006.1">
    <property type="nucleotide sequence ID" value="NZ_RQPJ01000021.1"/>
</dbReference>
<dbReference type="PANTHER" id="PTHR13194">
    <property type="entry name" value="COMPLEX I INTERMEDIATE-ASSOCIATED PROTEIN 30"/>
    <property type="match status" value="1"/>
</dbReference>
<keyword evidence="4" id="KW-1185">Reference proteome</keyword>
<name>A0A3S0IKN3_9FLAO</name>
<dbReference type="AlphaFoldDB" id="A0A3S0IKN3"/>
<evidence type="ECO:0000313" key="4">
    <source>
        <dbReference type="Proteomes" id="UP000267585"/>
    </source>
</evidence>
<comment type="similarity">
    <text evidence="1">Belongs to the CIA30 family.</text>
</comment>
<organism evidence="3 4">
    <name type="scientific">Arenibacter aquaticus</name>
    <dbReference type="NCBI Taxonomy" id="2489054"/>
    <lineage>
        <taxon>Bacteria</taxon>
        <taxon>Pseudomonadati</taxon>
        <taxon>Bacteroidota</taxon>
        <taxon>Flavobacteriia</taxon>
        <taxon>Flavobacteriales</taxon>
        <taxon>Flavobacteriaceae</taxon>
        <taxon>Arenibacter</taxon>
    </lineage>
</organism>
<reference evidence="3 4" key="1">
    <citation type="submission" date="2018-11" db="EMBL/GenBank/DDBJ databases">
        <title>Arenibacter aquaticus sp.nov., a marine bacterium isolated from surface seawater in the South China Sea.</title>
        <authorList>
            <person name="Guo J."/>
            <person name="Sun J."/>
        </authorList>
    </citation>
    <scope>NUCLEOTIDE SEQUENCE [LARGE SCALE GENOMIC DNA]</scope>
    <source>
        <strain evidence="3 4">GUO666</strain>
    </source>
</reference>
<dbReference type="InterPro" id="IPR039131">
    <property type="entry name" value="NDUFAF1"/>
</dbReference>
<sequence>MKFLFGTIIFFMLINPLTIFDFNKESNIRDWQIVNDGVMGGLSVGNFSLSPEGHGLFTGEISLENNGGFSSVRHRFDKIRVTKESYIIIRLKGDGKNYQFRVKDNSSNYYSYITNFKTTGEWEEIKILLMDMYPSFRGRKLDLPNFSRDYIEEIVFLIGNKKTEKFKLILDKIVLYQK</sequence>
<feature type="domain" description="NADH:ubiquinone oxidoreductase intermediate-associated protein 30" evidence="2">
    <location>
        <begin position="20"/>
        <end position="168"/>
    </location>
</feature>